<dbReference type="EMBL" id="JYDO01001811">
    <property type="protein sequence ID" value="KRZ63858.1"/>
    <property type="molecule type" value="Genomic_DNA"/>
</dbReference>
<protein>
    <submittedName>
        <fullName evidence="1">Uncharacterized protein</fullName>
    </submittedName>
</protein>
<dbReference type="AlphaFoldDB" id="A0A0V1LXA7"/>
<reference evidence="1 2" key="1">
    <citation type="submission" date="2015-01" db="EMBL/GenBank/DDBJ databases">
        <title>Evolution of Trichinella species and genotypes.</title>
        <authorList>
            <person name="Korhonen P.K."/>
            <person name="Edoardo P."/>
            <person name="Giuseppe L.R."/>
            <person name="Gasser R.B."/>
        </authorList>
    </citation>
    <scope>NUCLEOTIDE SEQUENCE [LARGE SCALE GENOMIC DNA]</scope>
    <source>
        <strain evidence="1">ISS1980</strain>
    </source>
</reference>
<sequence length="31" mass="3716">MNSLRNYLQIHVEQLAVLEMRFILKAAQMVR</sequence>
<organism evidence="1 2">
    <name type="scientific">Trichinella papuae</name>
    <dbReference type="NCBI Taxonomy" id="268474"/>
    <lineage>
        <taxon>Eukaryota</taxon>
        <taxon>Metazoa</taxon>
        <taxon>Ecdysozoa</taxon>
        <taxon>Nematoda</taxon>
        <taxon>Enoplea</taxon>
        <taxon>Dorylaimia</taxon>
        <taxon>Trichinellida</taxon>
        <taxon>Trichinellidae</taxon>
        <taxon>Trichinella</taxon>
    </lineage>
</organism>
<proteinExistence type="predicted"/>
<gene>
    <name evidence="1" type="ORF">T10_8212</name>
</gene>
<evidence type="ECO:0000313" key="2">
    <source>
        <dbReference type="Proteomes" id="UP000054843"/>
    </source>
</evidence>
<dbReference type="Proteomes" id="UP000054843">
    <property type="component" value="Unassembled WGS sequence"/>
</dbReference>
<name>A0A0V1LXA7_9BILA</name>
<accession>A0A0V1LXA7</accession>
<keyword evidence="2" id="KW-1185">Reference proteome</keyword>
<comment type="caution">
    <text evidence="1">The sequence shown here is derived from an EMBL/GenBank/DDBJ whole genome shotgun (WGS) entry which is preliminary data.</text>
</comment>
<evidence type="ECO:0000313" key="1">
    <source>
        <dbReference type="EMBL" id="KRZ63858.1"/>
    </source>
</evidence>